<dbReference type="Proteomes" id="UP000807115">
    <property type="component" value="Chromosome 4"/>
</dbReference>
<proteinExistence type="predicted"/>
<dbReference type="AlphaFoldDB" id="A0A921R1J0"/>
<accession>A0A921R1J0</accession>
<evidence type="ECO:0000313" key="1">
    <source>
        <dbReference type="EMBL" id="KAG0532223.1"/>
    </source>
</evidence>
<organism evidence="1 2">
    <name type="scientific">Sorghum bicolor</name>
    <name type="common">Sorghum</name>
    <name type="synonym">Sorghum vulgare</name>
    <dbReference type="NCBI Taxonomy" id="4558"/>
    <lineage>
        <taxon>Eukaryota</taxon>
        <taxon>Viridiplantae</taxon>
        <taxon>Streptophyta</taxon>
        <taxon>Embryophyta</taxon>
        <taxon>Tracheophyta</taxon>
        <taxon>Spermatophyta</taxon>
        <taxon>Magnoliopsida</taxon>
        <taxon>Liliopsida</taxon>
        <taxon>Poales</taxon>
        <taxon>Poaceae</taxon>
        <taxon>PACMAD clade</taxon>
        <taxon>Panicoideae</taxon>
        <taxon>Andropogonodae</taxon>
        <taxon>Andropogoneae</taxon>
        <taxon>Sorghinae</taxon>
        <taxon>Sorghum</taxon>
    </lineage>
</organism>
<gene>
    <name evidence="1" type="ORF">BDA96_04G090400</name>
</gene>
<comment type="caution">
    <text evidence="1">The sequence shown here is derived from an EMBL/GenBank/DDBJ whole genome shotgun (WGS) entry which is preliminary data.</text>
</comment>
<reference evidence="1" key="1">
    <citation type="journal article" date="2019" name="BMC Genomics">
        <title>A new reference genome for Sorghum bicolor reveals high levels of sequence similarity between sweet and grain genotypes: implications for the genetics of sugar metabolism.</title>
        <authorList>
            <person name="Cooper E.A."/>
            <person name="Brenton Z.W."/>
            <person name="Flinn B.S."/>
            <person name="Jenkins J."/>
            <person name="Shu S."/>
            <person name="Flowers D."/>
            <person name="Luo F."/>
            <person name="Wang Y."/>
            <person name="Xia P."/>
            <person name="Barry K."/>
            <person name="Daum C."/>
            <person name="Lipzen A."/>
            <person name="Yoshinaga Y."/>
            <person name="Schmutz J."/>
            <person name="Saski C."/>
            <person name="Vermerris W."/>
            <person name="Kresovich S."/>
        </authorList>
    </citation>
    <scope>NUCLEOTIDE SEQUENCE</scope>
</reference>
<sequence length="75" mass="8847">MIASLFTSERQAWKRPNRHIVRGHASCWCLGTIRPSKYIITLHYYLFIIRIALSTHYFVHNPYRPEHAAGEICYA</sequence>
<name>A0A921R1J0_SORBI</name>
<dbReference type="EMBL" id="CM027683">
    <property type="protein sequence ID" value="KAG0532223.1"/>
    <property type="molecule type" value="Genomic_DNA"/>
</dbReference>
<evidence type="ECO:0000313" key="2">
    <source>
        <dbReference type="Proteomes" id="UP000807115"/>
    </source>
</evidence>
<protein>
    <submittedName>
        <fullName evidence="1">Uncharacterized protein</fullName>
    </submittedName>
</protein>
<reference evidence="1" key="2">
    <citation type="submission" date="2020-10" db="EMBL/GenBank/DDBJ databases">
        <authorList>
            <person name="Cooper E.A."/>
            <person name="Brenton Z.W."/>
            <person name="Flinn B.S."/>
            <person name="Jenkins J."/>
            <person name="Shu S."/>
            <person name="Flowers D."/>
            <person name="Luo F."/>
            <person name="Wang Y."/>
            <person name="Xia P."/>
            <person name="Barry K."/>
            <person name="Daum C."/>
            <person name="Lipzen A."/>
            <person name="Yoshinaga Y."/>
            <person name="Schmutz J."/>
            <person name="Saski C."/>
            <person name="Vermerris W."/>
            <person name="Kresovich S."/>
        </authorList>
    </citation>
    <scope>NUCLEOTIDE SEQUENCE</scope>
</reference>